<reference evidence="2 3" key="1">
    <citation type="submission" date="2020-04" db="EMBL/GenBank/DDBJ databases">
        <authorList>
            <person name="De Canck E."/>
        </authorList>
    </citation>
    <scope>NUCLEOTIDE SEQUENCE [LARGE SCALE GENOMIC DNA]</scope>
    <source>
        <strain evidence="2 3">LMG 29660</strain>
    </source>
</reference>
<dbReference type="EMBL" id="CADIKG010000015">
    <property type="protein sequence ID" value="CAB3764445.1"/>
    <property type="molecule type" value="Genomic_DNA"/>
</dbReference>
<feature type="compositionally biased region" description="Polar residues" evidence="1">
    <location>
        <begin position="187"/>
        <end position="201"/>
    </location>
</feature>
<evidence type="ECO:0000313" key="2">
    <source>
        <dbReference type="EMBL" id="CAB3764445.1"/>
    </source>
</evidence>
<feature type="compositionally biased region" description="Basic and acidic residues" evidence="1">
    <location>
        <begin position="138"/>
        <end position="154"/>
    </location>
</feature>
<evidence type="ECO:0000256" key="1">
    <source>
        <dbReference type="SAM" id="MobiDB-lite"/>
    </source>
</evidence>
<dbReference type="Proteomes" id="UP000494135">
    <property type="component" value="Unassembled WGS sequence"/>
</dbReference>
<sequence>MKVEMIELPESMAIHVEKLSELLAKAHMVSVAIGTLNAHGEALKGLKESRAEFEDEWIRATDDGIAHADEQILLTGTSGPSPSISGKRKARLVIYWRSITPISTRRADDRYRRLSELRIDARQPVAQAASRFAGVGAPDDRPGRLADHQRDRSRCAGGPIGRRIDRLSTKRLRRFAPLLKTAMMTKRSGSPERQPNKTSIPTRGRKSAPKLPPAKLAPTRIGALSPASPFVPTP</sequence>
<proteinExistence type="predicted"/>
<evidence type="ECO:0000313" key="3">
    <source>
        <dbReference type="Proteomes" id="UP000494135"/>
    </source>
</evidence>
<accession>A0A6J5EHB6</accession>
<feature type="region of interest" description="Disordered" evidence="1">
    <location>
        <begin position="132"/>
        <end position="164"/>
    </location>
</feature>
<feature type="region of interest" description="Disordered" evidence="1">
    <location>
        <begin position="181"/>
        <end position="234"/>
    </location>
</feature>
<organism evidence="2 3">
    <name type="scientific">Burkholderia puraquae</name>
    <dbReference type="NCBI Taxonomy" id="1904757"/>
    <lineage>
        <taxon>Bacteria</taxon>
        <taxon>Pseudomonadati</taxon>
        <taxon>Pseudomonadota</taxon>
        <taxon>Betaproteobacteria</taxon>
        <taxon>Burkholderiales</taxon>
        <taxon>Burkholderiaceae</taxon>
        <taxon>Burkholderia</taxon>
        <taxon>Burkholderia cepacia complex</taxon>
    </lineage>
</organism>
<protein>
    <submittedName>
        <fullName evidence="2">Uncharacterized protein</fullName>
    </submittedName>
</protein>
<name>A0A6J5EHB6_9BURK</name>
<dbReference type="AlphaFoldDB" id="A0A6J5EHB6"/>
<gene>
    <name evidence="2" type="ORF">LMG29660_04976</name>
</gene>